<dbReference type="RefSeq" id="WP_103920204.1">
    <property type="nucleotide sequence ID" value="NZ_FMSV02000492.1"/>
</dbReference>
<dbReference type="EMBL" id="FMSV02000492">
    <property type="protein sequence ID" value="SEH06419.1"/>
    <property type="molecule type" value="Genomic_DNA"/>
</dbReference>
<evidence type="ECO:0000313" key="2">
    <source>
        <dbReference type="EMBL" id="SEH06419.1"/>
    </source>
</evidence>
<evidence type="ECO:0000256" key="1">
    <source>
        <dbReference type="SAM" id="Coils"/>
    </source>
</evidence>
<name>A0A1H6FAT4_9GAMM</name>
<organism evidence="2 3">
    <name type="scientific">Candidatus Venteria ishoeyi</name>
    <dbReference type="NCBI Taxonomy" id="1899563"/>
    <lineage>
        <taxon>Bacteria</taxon>
        <taxon>Pseudomonadati</taxon>
        <taxon>Pseudomonadota</taxon>
        <taxon>Gammaproteobacteria</taxon>
        <taxon>Thiotrichales</taxon>
        <taxon>Thiotrichaceae</taxon>
        <taxon>Venteria</taxon>
    </lineage>
</organism>
<accession>A0A1H6FAT4</accession>
<feature type="coiled-coil region" evidence="1">
    <location>
        <begin position="1"/>
        <end position="28"/>
    </location>
</feature>
<protein>
    <submittedName>
        <fullName evidence="2">Uncharacterized protein</fullName>
    </submittedName>
</protein>
<evidence type="ECO:0000313" key="3">
    <source>
        <dbReference type="Proteomes" id="UP000236724"/>
    </source>
</evidence>
<dbReference type="Proteomes" id="UP000236724">
    <property type="component" value="Unassembled WGS sequence"/>
</dbReference>
<dbReference type="AlphaFoldDB" id="A0A1H6FAT4"/>
<gene>
    <name evidence="2" type="ORF">MBHS_02281</name>
</gene>
<reference evidence="2 3" key="1">
    <citation type="submission" date="2016-10" db="EMBL/GenBank/DDBJ databases">
        <authorList>
            <person name="de Groot N.N."/>
        </authorList>
    </citation>
    <scope>NUCLEOTIDE SEQUENCE [LARGE SCALE GENOMIC DNA]</scope>
    <source>
        <strain evidence="2">MBHS1</strain>
    </source>
</reference>
<sequence length="237" mass="26761">MMGLLSKAESLRKEIQQLRALQENAQYVERFETRLENLSPVQKLQNLVLIYQTLKAKGVGISFDTNFATAIQIQLRKIKKRYQADPGMILATNKTLGNNFWTPLQQLPKKLQAALEKDWNSYVTSILPQFDTEILSVLAQIPDLQQQVVDIQRYYQEAEALSKQLPVDDSAFQHLDALVSLLTTKWKNLKGGGIPADILHFLKECAGSGANIEAMTPEILAWLKERGLLHSFKIVVG</sequence>
<keyword evidence="3" id="KW-1185">Reference proteome</keyword>
<keyword evidence="1" id="KW-0175">Coiled coil</keyword>
<proteinExistence type="predicted"/>